<name>A0A921G3L1_SPOPS</name>
<dbReference type="Proteomes" id="UP000698173">
    <property type="component" value="Unassembled WGS sequence"/>
</dbReference>
<evidence type="ECO:0000313" key="2">
    <source>
        <dbReference type="EMBL" id="HJF33962.1"/>
    </source>
</evidence>
<keyword evidence="1" id="KW-1133">Transmembrane helix</keyword>
<reference evidence="2" key="2">
    <citation type="submission" date="2021-09" db="EMBL/GenBank/DDBJ databases">
        <authorList>
            <person name="Gilroy R."/>
        </authorList>
    </citation>
    <scope>NUCLEOTIDE SEQUENCE</scope>
    <source>
        <strain evidence="2">CHK171-7178</strain>
    </source>
</reference>
<feature type="transmembrane region" description="Helical" evidence="1">
    <location>
        <begin position="38"/>
        <end position="60"/>
    </location>
</feature>
<feature type="transmembrane region" description="Helical" evidence="1">
    <location>
        <begin position="12"/>
        <end position="32"/>
    </location>
</feature>
<proteinExistence type="predicted"/>
<protein>
    <recommendedName>
        <fullName evidence="4">DUF3021 domain-containing protein</fullName>
    </recommendedName>
</protein>
<keyword evidence="1" id="KW-0812">Transmembrane</keyword>
<dbReference type="EMBL" id="DYWT01000290">
    <property type="protein sequence ID" value="HJF33962.1"/>
    <property type="molecule type" value="Genomic_DNA"/>
</dbReference>
<feature type="transmembrane region" description="Helical" evidence="1">
    <location>
        <begin position="72"/>
        <end position="89"/>
    </location>
</feature>
<dbReference type="PROSITE" id="PS51257">
    <property type="entry name" value="PROKAR_LIPOPROTEIN"/>
    <property type="match status" value="1"/>
</dbReference>
<evidence type="ECO:0000256" key="1">
    <source>
        <dbReference type="SAM" id="Phobius"/>
    </source>
</evidence>
<gene>
    <name evidence="2" type="ORF">K8V56_19530</name>
</gene>
<evidence type="ECO:0000313" key="3">
    <source>
        <dbReference type="Proteomes" id="UP000698173"/>
    </source>
</evidence>
<organism evidence="2 3">
    <name type="scientific">Sporosarcina psychrophila</name>
    <name type="common">Bacillus psychrophilus</name>
    <dbReference type="NCBI Taxonomy" id="1476"/>
    <lineage>
        <taxon>Bacteria</taxon>
        <taxon>Bacillati</taxon>
        <taxon>Bacillota</taxon>
        <taxon>Bacilli</taxon>
        <taxon>Bacillales</taxon>
        <taxon>Caryophanaceae</taxon>
        <taxon>Sporosarcina</taxon>
    </lineage>
</organism>
<accession>A0A921G3L1</accession>
<dbReference type="AlphaFoldDB" id="A0A921G3L1"/>
<keyword evidence="1" id="KW-0472">Membrane</keyword>
<comment type="caution">
    <text evidence="2">The sequence shown here is derived from an EMBL/GenBank/DDBJ whole genome shotgun (WGS) entry which is preliminary data.</text>
</comment>
<reference evidence="2" key="1">
    <citation type="journal article" date="2021" name="PeerJ">
        <title>Extensive microbial diversity within the chicken gut microbiome revealed by metagenomics and culture.</title>
        <authorList>
            <person name="Gilroy R."/>
            <person name="Ravi A."/>
            <person name="Getino M."/>
            <person name="Pursley I."/>
            <person name="Horton D.L."/>
            <person name="Alikhan N.F."/>
            <person name="Baker D."/>
            <person name="Gharbi K."/>
            <person name="Hall N."/>
            <person name="Watson M."/>
            <person name="Adriaenssens E.M."/>
            <person name="Foster-Nyarko E."/>
            <person name="Jarju S."/>
            <person name="Secka A."/>
            <person name="Antonio M."/>
            <person name="Oren A."/>
            <person name="Chaudhuri R.R."/>
            <person name="La Ragione R."/>
            <person name="Hildebrand F."/>
            <person name="Pallen M.J."/>
        </authorList>
    </citation>
    <scope>NUCLEOTIDE SEQUENCE</scope>
    <source>
        <strain evidence="2">CHK171-7178</strain>
    </source>
</reference>
<evidence type="ECO:0008006" key="4">
    <source>
        <dbReference type="Google" id="ProtNLM"/>
    </source>
</evidence>
<sequence length="142" mass="16281">MDGFKHYISTGCISFTFSCIFYFLFSFLNFFLPMDERMVVNMLVISIGIMCLIFVTHLLPIRNFFLSRLLEFVDVIIVLLVAGFVFDMFPFSWSTLTFVVIIGFLTYIVVVFMIFMGNQSSAVQINSVIARGKRSGSNKQDN</sequence>
<feature type="transmembrane region" description="Helical" evidence="1">
    <location>
        <begin position="95"/>
        <end position="115"/>
    </location>
</feature>